<evidence type="ECO:0000259" key="3">
    <source>
        <dbReference type="PROSITE" id="PS50977"/>
    </source>
</evidence>
<keyword evidence="5" id="KW-1185">Reference proteome</keyword>
<dbReference type="InterPro" id="IPR001647">
    <property type="entry name" value="HTH_TetR"/>
</dbReference>
<dbReference type="Pfam" id="PF00440">
    <property type="entry name" value="TetR_N"/>
    <property type="match status" value="1"/>
</dbReference>
<keyword evidence="1 2" id="KW-0238">DNA-binding</keyword>
<evidence type="ECO:0000313" key="5">
    <source>
        <dbReference type="Proteomes" id="UP000008466"/>
    </source>
</evidence>
<accession>F0RTR2</accession>
<dbReference type="InterPro" id="IPR009057">
    <property type="entry name" value="Homeodomain-like_sf"/>
</dbReference>
<evidence type="ECO:0000313" key="4">
    <source>
        <dbReference type="EMBL" id="ADY13802.1"/>
    </source>
</evidence>
<dbReference type="STRING" id="158189.SpiBuddy_1979"/>
<feature type="DNA-binding region" description="H-T-H motif" evidence="2">
    <location>
        <begin position="27"/>
        <end position="46"/>
    </location>
</feature>
<evidence type="ECO:0000256" key="2">
    <source>
        <dbReference type="PROSITE-ProRule" id="PRU00335"/>
    </source>
</evidence>
<dbReference type="OrthoDB" id="9814200at2"/>
<dbReference type="PRINTS" id="PR00455">
    <property type="entry name" value="HTHTETR"/>
</dbReference>
<dbReference type="PANTHER" id="PTHR43479:SF11">
    <property type="entry name" value="ACREF_ENVCD OPERON REPRESSOR-RELATED"/>
    <property type="match status" value="1"/>
</dbReference>
<dbReference type="EMBL" id="CP002541">
    <property type="protein sequence ID" value="ADY13802.1"/>
    <property type="molecule type" value="Genomic_DNA"/>
</dbReference>
<dbReference type="SUPFAM" id="SSF46689">
    <property type="entry name" value="Homeodomain-like"/>
    <property type="match status" value="1"/>
</dbReference>
<dbReference type="KEGG" id="sbu:SpiBuddy_1979"/>
<dbReference type="InterPro" id="IPR050624">
    <property type="entry name" value="HTH-type_Tx_Regulator"/>
</dbReference>
<protein>
    <submittedName>
        <fullName evidence="4">Regulatory protein TetR</fullName>
    </submittedName>
</protein>
<dbReference type="PROSITE" id="PS50977">
    <property type="entry name" value="HTH_TETR_2"/>
    <property type="match status" value="1"/>
</dbReference>
<sequence>MHTTQTKQNLILSLLKLGSEQGLEAISLAALAKENNISKAAIFHHFANREAMIEELFAYCNTLAYQQMATISLAGKSSEVLRRAVEHWHELYATDPMRYFYRIIQSEALTHQAAKAIQKTLDEMLQGQSGVLLESLSESGRLVIEDLDLAILNFSCVVQQFLRRVLLDDQEDLEWEEERFIQSFCALYKGL</sequence>
<dbReference type="Proteomes" id="UP000008466">
    <property type="component" value="Chromosome"/>
</dbReference>
<reference evidence="5" key="1">
    <citation type="submission" date="2011-02" db="EMBL/GenBank/DDBJ databases">
        <title>Complete sequence of Spirochaeta sp. Buddy.</title>
        <authorList>
            <person name="Lucas S."/>
            <person name="Copeland A."/>
            <person name="Lapidus A."/>
            <person name="Cheng J.-F."/>
            <person name="Goodwin L."/>
            <person name="Pitluck S."/>
            <person name="Zeytun A."/>
            <person name="Detter J.C."/>
            <person name="Han C."/>
            <person name="Tapia R."/>
            <person name="Land M."/>
            <person name="Hauser L."/>
            <person name="Kyrpides N."/>
            <person name="Ivanova N."/>
            <person name="Mikhailova N."/>
            <person name="Pagani I."/>
            <person name="Ritalahti K.M."/>
            <person name="Loeffler F.E."/>
            <person name="Woyke T."/>
        </authorList>
    </citation>
    <scope>NUCLEOTIDE SEQUENCE [LARGE SCALE GENOMIC DNA]</scope>
    <source>
        <strain evidence="5">ATCC BAA-1886 / DSM 22777 / Buddy</strain>
    </source>
</reference>
<proteinExistence type="predicted"/>
<dbReference type="GO" id="GO:0003677">
    <property type="term" value="F:DNA binding"/>
    <property type="evidence" value="ECO:0007669"/>
    <property type="project" value="UniProtKB-UniRule"/>
</dbReference>
<dbReference type="eggNOG" id="COG1309">
    <property type="taxonomic scope" value="Bacteria"/>
</dbReference>
<dbReference type="PANTHER" id="PTHR43479">
    <property type="entry name" value="ACREF/ENVCD OPERON REPRESSOR-RELATED"/>
    <property type="match status" value="1"/>
</dbReference>
<dbReference type="AlphaFoldDB" id="F0RTR2"/>
<dbReference type="HOGENOM" id="CLU_1395511_0_0_12"/>
<gene>
    <name evidence="4" type="ordered locus">SpiBuddy_1979</name>
</gene>
<name>F0RTR2_SPHGB</name>
<organism evidence="4 5">
    <name type="scientific">Sphaerochaeta globosa (strain ATCC BAA-1886 / DSM 22777 / Buddy)</name>
    <name type="common">Spirochaeta sp. (strain Buddy)</name>
    <dbReference type="NCBI Taxonomy" id="158189"/>
    <lineage>
        <taxon>Bacteria</taxon>
        <taxon>Pseudomonadati</taxon>
        <taxon>Spirochaetota</taxon>
        <taxon>Spirochaetia</taxon>
        <taxon>Spirochaetales</taxon>
        <taxon>Sphaerochaetaceae</taxon>
        <taxon>Sphaerochaeta</taxon>
    </lineage>
</organism>
<evidence type="ECO:0000256" key="1">
    <source>
        <dbReference type="ARBA" id="ARBA00023125"/>
    </source>
</evidence>
<dbReference type="Gene3D" id="1.10.357.10">
    <property type="entry name" value="Tetracycline Repressor, domain 2"/>
    <property type="match status" value="1"/>
</dbReference>
<feature type="domain" description="HTH tetR-type" evidence="3">
    <location>
        <begin position="4"/>
        <end position="64"/>
    </location>
</feature>
<dbReference type="RefSeq" id="WP_013607651.1">
    <property type="nucleotide sequence ID" value="NC_015152.1"/>
</dbReference>